<proteinExistence type="predicted"/>
<dbReference type="KEGG" id="lxl:KDY119_03622"/>
<feature type="domain" description="Oxidoreductase molybdopterin-binding" evidence="2">
    <location>
        <begin position="266"/>
        <end position="396"/>
    </location>
</feature>
<dbReference type="Proteomes" id="UP000326702">
    <property type="component" value="Chromosome"/>
</dbReference>
<feature type="transmembrane region" description="Helical" evidence="1">
    <location>
        <begin position="157"/>
        <end position="178"/>
    </location>
</feature>
<evidence type="ECO:0000256" key="1">
    <source>
        <dbReference type="SAM" id="Phobius"/>
    </source>
</evidence>
<evidence type="ECO:0000313" key="3">
    <source>
        <dbReference type="EMBL" id="QFV00087.1"/>
    </source>
</evidence>
<dbReference type="GO" id="GO:0022904">
    <property type="term" value="P:respiratory electron transport chain"/>
    <property type="evidence" value="ECO:0007669"/>
    <property type="project" value="InterPro"/>
</dbReference>
<name>A0A5P9QFS5_9MICO</name>
<dbReference type="GO" id="GO:0016491">
    <property type="term" value="F:oxidoreductase activity"/>
    <property type="evidence" value="ECO:0007669"/>
    <property type="project" value="InterPro"/>
</dbReference>
<dbReference type="GO" id="GO:0005886">
    <property type="term" value="C:plasma membrane"/>
    <property type="evidence" value="ECO:0007669"/>
    <property type="project" value="UniProtKB-SubCell"/>
</dbReference>
<dbReference type="AlphaFoldDB" id="A0A5P9QFS5"/>
<dbReference type="PRINTS" id="PR00407">
    <property type="entry name" value="EUMOPTERIN"/>
</dbReference>
<feature type="transmembrane region" description="Helical" evidence="1">
    <location>
        <begin position="78"/>
        <end position="100"/>
    </location>
</feature>
<evidence type="ECO:0000259" key="2">
    <source>
        <dbReference type="Pfam" id="PF00174"/>
    </source>
</evidence>
<reference evidence="3 4" key="1">
    <citation type="submission" date="2019-10" db="EMBL/GenBank/DDBJ databases">
        <title>Genome sequence of Luteimicrobium xylanilyticum HY-24.</title>
        <authorList>
            <person name="Kim D.Y."/>
            <person name="Park H.-Y."/>
        </authorList>
    </citation>
    <scope>NUCLEOTIDE SEQUENCE [LARGE SCALE GENOMIC DNA]</scope>
    <source>
        <strain evidence="3 4">HY-24</strain>
    </source>
</reference>
<dbReference type="CDD" id="cd00321">
    <property type="entry name" value="SO_family_Moco"/>
    <property type="match status" value="1"/>
</dbReference>
<evidence type="ECO:0000313" key="4">
    <source>
        <dbReference type="Proteomes" id="UP000326702"/>
    </source>
</evidence>
<keyword evidence="4" id="KW-1185">Reference proteome</keyword>
<keyword evidence="1" id="KW-0472">Membrane</keyword>
<feature type="transmembrane region" description="Helical" evidence="1">
    <location>
        <begin position="206"/>
        <end position="224"/>
    </location>
</feature>
<dbReference type="SUPFAM" id="SSF56524">
    <property type="entry name" value="Oxidoreductase molybdopterin-binding domain"/>
    <property type="match status" value="1"/>
</dbReference>
<keyword evidence="1" id="KW-0812">Transmembrane</keyword>
<dbReference type="InterPro" id="IPR000572">
    <property type="entry name" value="OxRdtase_Mopterin-bd_dom"/>
</dbReference>
<dbReference type="InterPro" id="IPR036374">
    <property type="entry name" value="OxRdtase_Mopterin-bd_sf"/>
</dbReference>
<feature type="transmembrane region" description="Helical" evidence="1">
    <location>
        <begin position="37"/>
        <end position="58"/>
    </location>
</feature>
<organism evidence="3 4">
    <name type="scientific">Luteimicrobium xylanilyticum</name>
    <dbReference type="NCBI Taxonomy" id="1133546"/>
    <lineage>
        <taxon>Bacteria</taxon>
        <taxon>Bacillati</taxon>
        <taxon>Actinomycetota</taxon>
        <taxon>Actinomycetes</taxon>
        <taxon>Micrococcales</taxon>
        <taxon>Luteimicrobium</taxon>
    </lineage>
</organism>
<dbReference type="SUPFAM" id="SSF81342">
    <property type="entry name" value="Transmembrane di-heme cytochromes"/>
    <property type="match status" value="1"/>
</dbReference>
<dbReference type="Gene3D" id="3.90.420.10">
    <property type="entry name" value="Oxidoreductase, molybdopterin-binding domain"/>
    <property type="match status" value="1"/>
</dbReference>
<dbReference type="InterPro" id="IPR016174">
    <property type="entry name" value="Di-haem_cyt_TM"/>
</dbReference>
<dbReference type="PANTHER" id="PTHR43032:SF2">
    <property type="entry name" value="BLL0505 PROTEIN"/>
    <property type="match status" value="1"/>
</dbReference>
<dbReference type="InterPro" id="IPR008335">
    <property type="entry name" value="Mopterin_OxRdtase_euk"/>
</dbReference>
<keyword evidence="1" id="KW-1133">Transmembrane helix</keyword>
<dbReference type="OrthoDB" id="5241952at2"/>
<dbReference type="GO" id="GO:0009055">
    <property type="term" value="F:electron transfer activity"/>
    <property type="evidence" value="ECO:0007669"/>
    <property type="project" value="InterPro"/>
</dbReference>
<dbReference type="EMBL" id="CP045529">
    <property type="protein sequence ID" value="QFV00087.1"/>
    <property type="molecule type" value="Genomic_DNA"/>
</dbReference>
<sequence length="397" mass="42861">MRLDRLRDTVDARGRAASDRAAAPLQHPARSPRTAVVVGRLLGTAFVVCFVTGLYSHFLQDPLPWMRFPTWPSNLYQLTQGIHVTTGIASVPLLLAKLWTVYPRLLQWPPVRGLVHAVERGLVGVLVAAALVEVATGLLNTYQWYPWHFPFRGTHYALAWVVVGALAIHVAAQLPTIVRHRRRERAVSGGQVSAGSTTAETTTRRGLLVAVGAGVAAVVLLTAGQSFRVLRRTNLFAPRVQGLGPQGLPVNKTAAAARVHDAATDPAWTLTVVHGARSVALTRAELAALPQTEVELPIACVEGWTTFARWRGVRVADLLALVDAPSGTGARVTSLEPSGPYRTSDLEPAFAHHPRTLVALELGGEPLDLDHGYPARLIAPARPGVLQTKWLTRVETT</sequence>
<dbReference type="Pfam" id="PF00174">
    <property type="entry name" value="Oxidored_molyb"/>
    <property type="match status" value="1"/>
</dbReference>
<gene>
    <name evidence="3" type="ORF">KDY119_03622</name>
</gene>
<feature type="transmembrane region" description="Helical" evidence="1">
    <location>
        <begin position="121"/>
        <end position="145"/>
    </location>
</feature>
<accession>A0A5P9QFS5</accession>
<protein>
    <recommendedName>
        <fullName evidence="2">Oxidoreductase molybdopterin-binding domain-containing protein</fullName>
    </recommendedName>
</protein>
<dbReference type="PANTHER" id="PTHR43032">
    <property type="entry name" value="PROTEIN-METHIONINE-SULFOXIDE REDUCTASE"/>
    <property type="match status" value="1"/>
</dbReference>
<dbReference type="RefSeq" id="WP_153022617.1">
    <property type="nucleotide sequence ID" value="NZ_BAABIH010000009.1"/>
</dbReference>